<dbReference type="AlphaFoldDB" id="A0A087U8X2"/>
<protein>
    <submittedName>
        <fullName evidence="1">Uncharacterized protein</fullName>
    </submittedName>
</protein>
<keyword evidence="2" id="KW-1185">Reference proteome</keyword>
<name>A0A087U8X2_STEMI</name>
<accession>A0A087U8X2</accession>
<organism evidence="1 2">
    <name type="scientific">Stegodyphus mimosarum</name>
    <name type="common">African social velvet spider</name>
    <dbReference type="NCBI Taxonomy" id="407821"/>
    <lineage>
        <taxon>Eukaryota</taxon>
        <taxon>Metazoa</taxon>
        <taxon>Ecdysozoa</taxon>
        <taxon>Arthropoda</taxon>
        <taxon>Chelicerata</taxon>
        <taxon>Arachnida</taxon>
        <taxon>Araneae</taxon>
        <taxon>Araneomorphae</taxon>
        <taxon>Entelegynae</taxon>
        <taxon>Eresoidea</taxon>
        <taxon>Eresidae</taxon>
        <taxon>Stegodyphus</taxon>
    </lineage>
</organism>
<dbReference type="EMBL" id="KK118771">
    <property type="protein sequence ID" value="KFM73811.1"/>
    <property type="molecule type" value="Genomic_DNA"/>
</dbReference>
<dbReference type="Proteomes" id="UP000054359">
    <property type="component" value="Unassembled WGS sequence"/>
</dbReference>
<evidence type="ECO:0000313" key="1">
    <source>
        <dbReference type="EMBL" id="KFM73811.1"/>
    </source>
</evidence>
<gene>
    <name evidence="1" type="ORF">X975_09407</name>
</gene>
<reference evidence="1 2" key="1">
    <citation type="submission" date="2013-11" db="EMBL/GenBank/DDBJ databases">
        <title>Genome sequencing of Stegodyphus mimosarum.</title>
        <authorList>
            <person name="Bechsgaard J."/>
        </authorList>
    </citation>
    <scope>NUCLEOTIDE SEQUENCE [LARGE SCALE GENOMIC DNA]</scope>
</reference>
<proteinExistence type="predicted"/>
<sequence>MIYLIISSSTDLSSCSGLLICPYHTSGRFKNILYFCRYLHKSEDYI</sequence>
<evidence type="ECO:0000313" key="2">
    <source>
        <dbReference type="Proteomes" id="UP000054359"/>
    </source>
</evidence>
<feature type="non-terminal residue" evidence="1">
    <location>
        <position position="46"/>
    </location>
</feature>